<comment type="caution">
    <text evidence="6">The sequence shown here is derived from an EMBL/GenBank/DDBJ whole genome shotgun (WGS) entry which is preliminary data.</text>
</comment>
<dbReference type="Pfam" id="PF13540">
    <property type="entry name" value="RCC1_2"/>
    <property type="match status" value="1"/>
</dbReference>
<feature type="compositionally biased region" description="Polar residues" evidence="4">
    <location>
        <begin position="1022"/>
        <end position="1036"/>
    </location>
</feature>
<dbReference type="EMBL" id="BDGG01000018">
    <property type="protein sequence ID" value="GAV08677.1"/>
    <property type="molecule type" value="Genomic_DNA"/>
</dbReference>
<dbReference type="CDD" id="cd18186">
    <property type="entry name" value="BTB_POZ_ZBTB_KLHL-like"/>
    <property type="match status" value="1"/>
</dbReference>
<feature type="compositionally biased region" description="Low complexity" evidence="4">
    <location>
        <begin position="1088"/>
        <end position="1104"/>
    </location>
</feature>
<feature type="repeat" description="ANK" evidence="2">
    <location>
        <begin position="109"/>
        <end position="141"/>
    </location>
</feature>
<dbReference type="InterPro" id="IPR002110">
    <property type="entry name" value="Ankyrin_rpt"/>
</dbReference>
<dbReference type="InterPro" id="IPR000408">
    <property type="entry name" value="Reg_chr_condens"/>
</dbReference>
<evidence type="ECO:0000313" key="6">
    <source>
        <dbReference type="EMBL" id="GAV08677.1"/>
    </source>
</evidence>
<dbReference type="InterPro" id="IPR036770">
    <property type="entry name" value="Ankyrin_rpt-contain_sf"/>
</dbReference>
<reference evidence="6 7" key="1">
    <citation type="journal article" date="2016" name="Nat. Commun.">
        <title>Extremotolerant tardigrade genome and improved radiotolerance of human cultured cells by tardigrade-unique protein.</title>
        <authorList>
            <person name="Hashimoto T."/>
            <person name="Horikawa D.D."/>
            <person name="Saito Y."/>
            <person name="Kuwahara H."/>
            <person name="Kozuka-Hata H."/>
            <person name="Shin-I T."/>
            <person name="Minakuchi Y."/>
            <person name="Ohishi K."/>
            <person name="Motoyama A."/>
            <person name="Aizu T."/>
            <person name="Enomoto A."/>
            <person name="Kondo K."/>
            <person name="Tanaka S."/>
            <person name="Hara Y."/>
            <person name="Koshikawa S."/>
            <person name="Sagara H."/>
            <person name="Miura T."/>
            <person name="Yokobori S."/>
            <person name="Miyagawa K."/>
            <person name="Suzuki Y."/>
            <person name="Kubo T."/>
            <person name="Oyama M."/>
            <person name="Kohara Y."/>
            <person name="Fujiyama A."/>
            <person name="Arakawa K."/>
            <person name="Katayama T."/>
            <person name="Toyoda A."/>
            <person name="Kunieda T."/>
        </authorList>
    </citation>
    <scope>NUCLEOTIDE SEQUENCE [LARGE SCALE GENOMIC DNA]</scope>
    <source>
        <strain evidence="6 7">YOKOZUNA-1</strain>
    </source>
</reference>
<gene>
    <name evidence="6" type="primary">RvY_18336-1</name>
    <name evidence="6" type="synonym">RvY_18336.1</name>
    <name evidence="6" type="ORF">RvY_18336</name>
</gene>
<dbReference type="Gene3D" id="3.30.710.10">
    <property type="entry name" value="Potassium Channel Kv1.1, Chain A"/>
    <property type="match status" value="1"/>
</dbReference>
<feature type="domain" description="BTB" evidence="5">
    <location>
        <begin position="757"/>
        <end position="827"/>
    </location>
</feature>
<keyword evidence="7" id="KW-1185">Reference proteome</keyword>
<dbReference type="OrthoDB" id="1893551at2759"/>
<dbReference type="PROSITE" id="PS50012">
    <property type="entry name" value="RCC1_3"/>
    <property type="match status" value="2"/>
</dbReference>
<feature type="region of interest" description="Disordered" evidence="4">
    <location>
        <begin position="949"/>
        <end position="1162"/>
    </location>
</feature>
<dbReference type="Pfam" id="PF12796">
    <property type="entry name" value="Ank_2"/>
    <property type="match status" value="1"/>
</dbReference>
<dbReference type="InterPro" id="IPR000210">
    <property type="entry name" value="BTB/POZ_dom"/>
</dbReference>
<keyword evidence="1" id="KW-0677">Repeat</keyword>
<accession>A0A1D1W5D4</accession>
<proteinExistence type="predicted"/>
<dbReference type="SUPFAM" id="SSF50985">
    <property type="entry name" value="RCC1/BLIP-II"/>
    <property type="match status" value="1"/>
</dbReference>
<dbReference type="InterPro" id="IPR051625">
    <property type="entry name" value="Signaling_Regulatory_Domain"/>
</dbReference>
<evidence type="ECO:0000256" key="1">
    <source>
        <dbReference type="ARBA" id="ARBA00022737"/>
    </source>
</evidence>
<organism evidence="6 7">
    <name type="scientific">Ramazzottius varieornatus</name>
    <name type="common">Water bear</name>
    <name type="synonym">Tardigrade</name>
    <dbReference type="NCBI Taxonomy" id="947166"/>
    <lineage>
        <taxon>Eukaryota</taxon>
        <taxon>Metazoa</taxon>
        <taxon>Ecdysozoa</taxon>
        <taxon>Tardigrada</taxon>
        <taxon>Eutardigrada</taxon>
        <taxon>Parachela</taxon>
        <taxon>Hypsibioidea</taxon>
        <taxon>Ramazzottiidae</taxon>
        <taxon>Ramazzottius</taxon>
    </lineage>
</organism>
<dbReference type="PROSITE" id="PS50297">
    <property type="entry name" value="ANK_REP_REGION"/>
    <property type="match status" value="1"/>
</dbReference>
<evidence type="ECO:0000256" key="2">
    <source>
        <dbReference type="PROSITE-ProRule" id="PRU00023"/>
    </source>
</evidence>
<feature type="compositionally biased region" description="Low complexity" evidence="4">
    <location>
        <begin position="1227"/>
        <end position="1273"/>
    </location>
</feature>
<dbReference type="Gene3D" id="1.25.40.20">
    <property type="entry name" value="Ankyrin repeat-containing domain"/>
    <property type="match status" value="1"/>
</dbReference>
<feature type="repeat" description="RCC1" evidence="3">
    <location>
        <begin position="348"/>
        <end position="415"/>
    </location>
</feature>
<dbReference type="PROSITE" id="PS50088">
    <property type="entry name" value="ANK_REPEAT"/>
    <property type="match status" value="1"/>
</dbReference>
<dbReference type="InterPro" id="IPR009091">
    <property type="entry name" value="RCC1/BLIP-II"/>
</dbReference>
<dbReference type="PROSITE" id="PS00626">
    <property type="entry name" value="RCC1_2"/>
    <property type="match status" value="1"/>
</dbReference>
<dbReference type="SUPFAM" id="SSF48403">
    <property type="entry name" value="Ankyrin repeat"/>
    <property type="match status" value="1"/>
</dbReference>
<dbReference type="PROSITE" id="PS50097">
    <property type="entry name" value="BTB"/>
    <property type="match status" value="1"/>
</dbReference>
<feature type="region of interest" description="Disordered" evidence="4">
    <location>
        <begin position="1185"/>
        <end position="1284"/>
    </location>
</feature>
<dbReference type="InterPro" id="IPR011333">
    <property type="entry name" value="SKP1/BTB/POZ_sf"/>
</dbReference>
<feature type="compositionally biased region" description="Basic and acidic residues" evidence="4">
    <location>
        <begin position="1185"/>
        <end position="1195"/>
    </location>
</feature>
<sequence length="1361" mass="152215">MASEKKVLGTHPPPTTDCMPGCTSTAHRNAIVAAVTRCKTPDQLIRLLTCICSTGKPWRVKDDTGKSMFHLAAALGKIDILAWYLRSRGFHHRSNHDRGVLLDDPDLESGWSALHRAAFQGEIATVAYLLDQGAETSLRDHDGFTPVQLLIHEQQSIDKVVKQTEPLPEDCYPVAFYPWGINSNFTLGFGDDQHKNIPDKLRATFLDKSADPDNNVCENCGNKDLKIFRHIGKGEFHLKQLESVLEEDAFGDARWTRRPSSLLTVIPQFAGGLTALDRPVMDIILRKYHTIFLTPNGVFVCGHGHGGRLGVNTEKSLLAPTRIDFPFDSKMVAVAAGVDHSVFLDEEGLVYVCGSNQYHQLGLAPPPAKVPLPTVLPTFQSPSWRQPKKHTGPQVHLGIIGIAAERCHTLFWNQTCLFVCGYNGGQLGLKRDMKSSSANLHQTLPKELIEVKGLFPAKFIRCSDAAVVICSSTEQPEIVVVHEYEIKRLPKLPRLSRVLRSEAYRLTEICVFGGNMDLPGREAKLSRDLVVVALAFDMPLLYVDKSKGSWIPISVGGVPRDMSALYHISLCSDKLLCSTSFGECYELKLTASDRAKVAKGEYSTVLKAERIPKLWRATKVFSEPGGRNFAAIQLVTPFRYQPQRSGNFDRHWLTWAKSKKNPQERQAPSANPSVLVTYDCISLLTEKLFLQTGSRVFRDLLVQLDEREYPAVLDLNGKVKSLKTLDDALDKVVTLADWPSIRNDFYPKAKGIWDVEPDIKFLCDEDGVTINAHISILTSRVLYFENLLEGNRWRDSDKNRIPVLPCDEKTGLKFVEFVYMKTIGEPLRTLEECVGLLKLADFLTYDGLRNLVSTYFKPFLNSDQMWPLFKMADMYNATVLKEDCLQLMVFMLPELVETRHLSDLDQRAVATLTALYHERFDFSYRGIAPIYIPGIDWDTVGQVKPRQYVEDDGELEQPEPTPSSRKSFSKKPTDASPKSKHLHAKEKESPKPSDFSLKENIDEGGFSEAKSSKKKSKKKNTENNNILEQNKPTINGKTKGGVSPEISNIVKIEVRAPSKNGKTEKTPPKVSAWSPNTSFRESSDDESSNPSPSSVSLPSSPPSLTIHEALTDRNAVPSALSSIMEEQRRSEVFKVDKQPQKLNLRTPPPKGTQRSNKKFTGQNLIEFEKEQMAIEKAAEEIRLRELEKQKNERPKGNPWGKPTSAPSAQVVPSLSAMMAQEQSQTRSLNKSPLPLPSVSLSKSASVGRTGSSPWSIPQSSSLSPPSVSLSTSPGQWPSTSDRVLPEAPLNLKDSFQSIQEEEKAQLVELQKSRSRPLNLIQLEEKAIDDLEEFYHARYNPEETIVVERVLRKTATASWYQH</sequence>
<evidence type="ECO:0000256" key="4">
    <source>
        <dbReference type="SAM" id="MobiDB-lite"/>
    </source>
</evidence>
<evidence type="ECO:0000256" key="3">
    <source>
        <dbReference type="PROSITE-ProRule" id="PRU00235"/>
    </source>
</evidence>
<dbReference type="PANTHER" id="PTHR22872">
    <property type="entry name" value="BTK-BINDING PROTEIN-RELATED"/>
    <property type="match status" value="1"/>
</dbReference>
<keyword evidence="2" id="KW-0040">ANK repeat</keyword>
<evidence type="ECO:0000313" key="7">
    <source>
        <dbReference type="Proteomes" id="UP000186922"/>
    </source>
</evidence>
<dbReference type="SUPFAM" id="SSF54695">
    <property type="entry name" value="POZ domain"/>
    <property type="match status" value="1"/>
</dbReference>
<dbReference type="Pfam" id="PF00651">
    <property type="entry name" value="BTB"/>
    <property type="match status" value="1"/>
</dbReference>
<dbReference type="Proteomes" id="UP000186922">
    <property type="component" value="Unassembled WGS sequence"/>
</dbReference>
<feature type="compositionally biased region" description="Basic and acidic residues" evidence="4">
    <location>
        <begin position="985"/>
        <end position="1001"/>
    </location>
</feature>
<feature type="compositionally biased region" description="Basic and acidic residues" evidence="4">
    <location>
        <begin position="1125"/>
        <end position="1139"/>
    </location>
</feature>
<protein>
    <recommendedName>
        <fullName evidence="5">BTB domain-containing protein</fullName>
    </recommendedName>
</protein>
<dbReference type="PANTHER" id="PTHR22872:SF2">
    <property type="entry name" value="INHIBITOR OF BRUTON TYROSINE KINASE"/>
    <property type="match status" value="1"/>
</dbReference>
<feature type="compositionally biased region" description="Polar residues" evidence="4">
    <location>
        <begin position="1152"/>
        <end position="1162"/>
    </location>
</feature>
<feature type="compositionally biased region" description="Basic and acidic residues" evidence="4">
    <location>
        <begin position="1052"/>
        <end position="1067"/>
    </location>
</feature>
<evidence type="ECO:0000259" key="5">
    <source>
        <dbReference type="PROSITE" id="PS50097"/>
    </source>
</evidence>
<feature type="repeat" description="RCC1" evidence="3">
    <location>
        <begin position="296"/>
        <end position="347"/>
    </location>
</feature>
<dbReference type="STRING" id="947166.A0A1D1W5D4"/>
<name>A0A1D1W5D4_RAMVA</name>
<dbReference type="Gene3D" id="2.130.10.30">
    <property type="entry name" value="Regulator of chromosome condensation 1/beta-lactamase-inhibitor protein II"/>
    <property type="match status" value="1"/>
</dbReference>